<dbReference type="RefSeq" id="WP_226615119.1">
    <property type="nucleotide sequence ID" value="NZ_JAJAQI010000146.1"/>
</dbReference>
<protein>
    <submittedName>
        <fullName evidence="1">Uncharacterized protein</fullName>
    </submittedName>
</protein>
<accession>A0A9X1IIN6</accession>
<name>A0A9X1IIN6_9PROT</name>
<proteinExistence type="predicted"/>
<dbReference type="AlphaFoldDB" id="A0A9X1IIN6"/>
<organism evidence="1 2">
    <name type="scientific">Roseicella aerolata</name>
    <dbReference type="NCBI Taxonomy" id="2883479"/>
    <lineage>
        <taxon>Bacteria</taxon>
        <taxon>Pseudomonadati</taxon>
        <taxon>Pseudomonadota</taxon>
        <taxon>Alphaproteobacteria</taxon>
        <taxon>Acetobacterales</taxon>
        <taxon>Roseomonadaceae</taxon>
        <taxon>Roseicella</taxon>
    </lineage>
</organism>
<dbReference type="EMBL" id="JAJAQI010000146">
    <property type="protein sequence ID" value="MCB4825591.1"/>
    <property type="molecule type" value="Genomic_DNA"/>
</dbReference>
<evidence type="ECO:0000313" key="2">
    <source>
        <dbReference type="Proteomes" id="UP001139311"/>
    </source>
</evidence>
<sequence length="120" mass="13920">MGRTARDAIIINTHYAPWDMAGSKFTLSDIVEHEGLPGRWYFEHDLDPGQELDQLKWASWENRQSFWPVKEALLHYIREAGFNLVFEQYDQVGDAIFDGMTSQAYKENHRSVFVGVRTAP</sequence>
<keyword evidence="2" id="KW-1185">Reference proteome</keyword>
<comment type="caution">
    <text evidence="1">The sequence shown here is derived from an EMBL/GenBank/DDBJ whole genome shotgun (WGS) entry which is preliminary data.</text>
</comment>
<dbReference type="Proteomes" id="UP001139311">
    <property type="component" value="Unassembled WGS sequence"/>
</dbReference>
<evidence type="ECO:0000313" key="1">
    <source>
        <dbReference type="EMBL" id="MCB4825591.1"/>
    </source>
</evidence>
<reference evidence="1" key="1">
    <citation type="submission" date="2021-10" db="EMBL/GenBank/DDBJ databases">
        <title>Roseicella aerolatum sp. nov., isolated from aerosols of e-waste dismantling site.</title>
        <authorList>
            <person name="Qin T."/>
        </authorList>
    </citation>
    <scope>NUCLEOTIDE SEQUENCE</scope>
    <source>
        <strain evidence="1">GB24</strain>
    </source>
</reference>
<gene>
    <name evidence="1" type="ORF">LHA35_28230</name>
</gene>